<feature type="region of interest" description="Disordered" evidence="1">
    <location>
        <begin position="72"/>
        <end position="114"/>
    </location>
</feature>
<dbReference type="EMBL" id="BMML01000004">
    <property type="protein sequence ID" value="GGN00601.1"/>
    <property type="molecule type" value="Genomic_DNA"/>
</dbReference>
<comment type="caution">
    <text evidence="2">The sequence shown here is derived from an EMBL/GenBank/DDBJ whole genome shotgun (WGS) entry which is preliminary data.</text>
</comment>
<proteinExistence type="predicted"/>
<sequence length="114" mass="12803">MLRTERHTSLSPVISRWLASPTKRGDPIRFQSKKLITTTPTIGVRRRSRNPARLGASRTYASTVVRMRLRLRRRAPSPAGEGAASEEPRSAAGLDTTTVSDHIYAPEKRLNRMH</sequence>
<feature type="compositionally biased region" description="Basic and acidic residues" evidence="1">
    <location>
        <begin position="104"/>
        <end position="114"/>
    </location>
</feature>
<name>A0A917XAA7_9ACTN</name>
<dbReference type="Proteomes" id="UP000653411">
    <property type="component" value="Unassembled WGS sequence"/>
</dbReference>
<gene>
    <name evidence="2" type="ORF">GCM10011578_022300</name>
</gene>
<protein>
    <submittedName>
        <fullName evidence="2">Uncharacterized protein</fullName>
    </submittedName>
</protein>
<reference evidence="2" key="1">
    <citation type="journal article" date="2014" name="Int. J. Syst. Evol. Microbiol.">
        <title>Complete genome sequence of Corynebacterium casei LMG S-19264T (=DSM 44701T), isolated from a smear-ripened cheese.</title>
        <authorList>
            <consortium name="US DOE Joint Genome Institute (JGI-PGF)"/>
            <person name="Walter F."/>
            <person name="Albersmeier A."/>
            <person name="Kalinowski J."/>
            <person name="Ruckert C."/>
        </authorList>
    </citation>
    <scope>NUCLEOTIDE SEQUENCE</scope>
    <source>
        <strain evidence="2">CGMCC 4.7110</strain>
    </source>
</reference>
<keyword evidence="3" id="KW-1185">Reference proteome</keyword>
<organism evidence="2 3">
    <name type="scientific">Streptomyces fuscichromogenes</name>
    <dbReference type="NCBI Taxonomy" id="1324013"/>
    <lineage>
        <taxon>Bacteria</taxon>
        <taxon>Bacillati</taxon>
        <taxon>Actinomycetota</taxon>
        <taxon>Actinomycetes</taxon>
        <taxon>Kitasatosporales</taxon>
        <taxon>Streptomycetaceae</taxon>
        <taxon>Streptomyces</taxon>
    </lineage>
</organism>
<accession>A0A917XAA7</accession>
<reference evidence="2" key="2">
    <citation type="submission" date="2020-09" db="EMBL/GenBank/DDBJ databases">
        <authorList>
            <person name="Sun Q."/>
            <person name="Zhou Y."/>
        </authorList>
    </citation>
    <scope>NUCLEOTIDE SEQUENCE</scope>
    <source>
        <strain evidence="2">CGMCC 4.7110</strain>
    </source>
</reference>
<evidence type="ECO:0000313" key="2">
    <source>
        <dbReference type="EMBL" id="GGN00601.1"/>
    </source>
</evidence>
<evidence type="ECO:0000256" key="1">
    <source>
        <dbReference type="SAM" id="MobiDB-lite"/>
    </source>
</evidence>
<dbReference type="AlphaFoldDB" id="A0A917XAA7"/>
<evidence type="ECO:0000313" key="3">
    <source>
        <dbReference type="Proteomes" id="UP000653411"/>
    </source>
</evidence>